<name>A0A193C7S5_AMYOR</name>
<dbReference type="PANTHER" id="PTHR32015:SF1">
    <property type="entry name" value="LIPASE"/>
    <property type="match status" value="1"/>
</dbReference>
<evidence type="ECO:0000313" key="2">
    <source>
        <dbReference type="EMBL" id="ANN20656.1"/>
    </source>
</evidence>
<dbReference type="Proteomes" id="UP000093695">
    <property type="component" value="Chromosome"/>
</dbReference>
<dbReference type="Pfam" id="PF01674">
    <property type="entry name" value="Lipase_2"/>
    <property type="match status" value="1"/>
</dbReference>
<dbReference type="KEGG" id="aori:SD37_37080"/>
<proteinExistence type="predicted"/>
<dbReference type="InterPro" id="IPR002918">
    <property type="entry name" value="Lipase_EstA/Esterase_EstB"/>
</dbReference>
<sequence>MRVRVTNGGATKTRRILSTVIAALTFTIAAPAVAGAATTSGWNDWSCRPGSAHPEPVVLVHGLGGNATTNWFSHAPKLKDAGYCVYSLTYGATVLGGQLFGGLASMRKSAVELDAFVDRVRSSTGAVKVDIVGHSEGTTMPAYYLKFGGGAEKVKHFVGFGSNFKGTSLNGLSELARAVLSLPGIDLLADGVCGACREYLAPSDFLDDLARGGVSVPGPTYTSIVSRHDRVVTPYTSGVLGEPGTTDIVLQDRCATDVSGHLSQAIDPNVTSLILKALDPVNAPAPTCVPFFAPL</sequence>
<dbReference type="AlphaFoldDB" id="A0A193C7S5"/>
<dbReference type="GO" id="GO:0016042">
    <property type="term" value="P:lipid catabolic process"/>
    <property type="evidence" value="ECO:0007669"/>
    <property type="project" value="InterPro"/>
</dbReference>
<dbReference type="EMBL" id="CP016174">
    <property type="protein sequence ID" value="ANN20656.1"/>
    <property type="molecule type" value="Genomic_DNA"/>
</dbReference>
<evidence type="ECO:0000313" key="3">
    <source>
        <dbReference type="Proteomes" id="UP000093695"/>
    </source>
</evidence>
<dbReference type="PANTHER" id="PTHR32015">
    <property type="entry name" value="FASTING INDUCED LIPASE"/>
    <property type="match status" value="1"/>
</dbReference>
<dbReference type="GO" id="GO:0016298">
    <property type="term" value="F:lipase activity"/>
    <property type="evidence" value="ECO:0007669"/>
    <property type="project" value="TreeGrafter"/>
</dbReference>
<dbReference type="RefSeq" id="WP_044855627.1">
    <property type="nucleotide sequence ID" value="NZ_CP016174.1"/>
</dbReference>
<reference evidence="2 3" key="1">
    <citation type="journal article" date="2015" name="Genome Announc.">
        <title>Draft Genome Sequence of Norvancomycin-Producing Strain Amycolatopsis orientalis CPCC200066.</title>
        <authorList>
            <person name="Lei X."/>
            <person name="Yuan F."/>
            <person name="Shi Y."/>
            <person name="Li X."/>
            <person name="Wang L."/>
            <person name="Hong B."/>
        </authorList>
    </citation>
    <scope>NUCLEOTIDE SEQUENCE [LARGE SCALE GENOMIC DNA]</scope>
    <source>
        <strain evidence="2 3">B-37</strain>
    </source>
</reference>
<dbReference type="SUPFAM" id="SSF53474">
    <property type="entry name" value="alpha/beta-Hydrolases"/>
    <property type="match status" value="1"/>
</dbReference>
<keyword evidence="1" id="KW-0732">Signal</keyword>
<dbReference type="STRING" id="31958.SD37_37080"/>
<keyword evidence="3" id="KW-1185">Reference proteome</keyword>
<feature type="signal peptide" evidence="1">
    <location>
        <begin position="1"/>
        <end position="36"/>
    </location>
</feature>
<organism evidence="2 3">
    <name type="scientific">Amycolatopsis orientalis</name>
    <name type="common">Nocardia orientalis</name>
    <dbReference type="NCBI Taxonomy" id="31958"/>
    <lineage>
        <taxon>Bacteria</taxon>
        <taxon>Bacillati</taxon>
        <taxon>Actinomycetota</taxon>
        <taxon>Actinomycetes</taxon>
        <taxon>Pseudonocardiales</taxon>
        <taxon>Pseudonocardiaceae</taxon>
        <taxon>Amycolatopsis</taxon>
    </lineage>
</organism>
<dbReference type="InterPro" id="IPR029058">
    <property type="entry name" value="AB_hydrolase_fold"/>
</dbReference>
<feature type="chain" id="PRO_5008256547" evidence="1">
    <location>
        <begin position="37"/>
        <end position="295"/>
    </location>
</feature>
<evidence type="ECO:0000256" key="1">
    <source>
        <dbReference type="SAM" id="SignalP"/>
    </source>
</evidence>
<gene>
    <name evidence="2" type="ORF">SD37_37080</name>
</gene>
<dbReference type="Gene3D" id="3.40.50.1820">
    <property type="entry name" value="alpha/beta hydrolase"/>
    <property type="match status" value="1"/>
</dbReference>
<accession>A0A193C7S5</accession>
<protein>
    <submittedName>
        <fullName evidence="2">Lipase</fullName>
    </submittedName>
</protein>